<organism evidence="1 2">
    <name type="scientific">Setaria viridis</name>
    <name type="common">Green bristlegrass</name>
    <name type="synonym">Setaria italica subsp. viridis</name>
    <dbReference type="NCBI Taxonomy" id="4556"/>
    <lineage>
        <taxon>Eukaryota</taxon>
        <taxon>Viridiplantae</taxon>
        <taxon>Streptophyta</taxon>
        <taxon>Embryophyta</taxon>
        <taxon>Tracheophyta</taxon>
        <taxon>Spermatophyta</taxon>
        <taxon>Magnoliopsida</taxon>
        <taxon>Liliopsida</taxon>
        <taxon>Poales</taxon>
        <taxon>Poaceae</taxon>
        <taxon>PACMAD clade</taxon>
        <taxon>Panicoideae</taxon>
        <taxon>Panicodae</taxon>
        <taxon>Paniceae</taxon>
        <taxon>Cenchrinae</taxon>
        <taxon>Setaria</taxon>
    </lineage>
</organism>
<dbReference type="Gramene" id="TKV93590">
    <property type="protein sequence ID" value="TKV93590"/>
    <property type="gene ID" value="SEVIR_9G235600v2"/>
</dbReference>
<dbReference type="AlphaFoldDB" id="A0A4U6SXE4"/>
<protein>
    <submittedName>
        <fullName evidence="1">Uncharacterized protein</fullName>
    </submittedName>
</protein>
<keyword evidence="2" id="KW-1185">Reference proteome</keyword>
<reference evidence="1" key="1">
    <citation type="submission" date="2019-03" db="EMBL/GenBank/DDBJ databases">
        <title>WGS assembly of Setaria viridis.</title>
        <authorList>
            <person name="Huang P."/>
            <person name="Jenkins J."/>
            <person name="Grimwood J."/>
            <person name="Barry K."/>
            <person name="Healey A."/>
            <person name="Mamidi S."/>
            <person name="Sreedasyam A."/>
            <person name="Shu S."/>
            <person name="Feldman M."/>
            <person name="Wu J."/>
            <person name="Yu Y."/>
            <person name="Chen C."/>
            <person name="Johnson J."/>
            <person name="Rokhsar D."/>
            <person name="Baxter I."/>
            <person name="Schmutz J."/>
            <person name="Brutnell T."/>
            <person name="Kellogg E."/>
        </authorList>
    </citation>
    <scope>NUCLEOTIDE SEQUENCE [LARGE SCALE GENOMIC DNA]</scope>
</reference>
<evidence type="ECO:0000313" key="1">
    <source>
        <dbReference type="EMBL" id="TKV93590.1"/>
    </source>
</evidence>
<evidence type="ECO:0000313" key="2">
    <source>
        <dbReference type="Proteomes" id="UP000298652"/>
    </source>
</evidence>
<sequence>MAGRTYPDLTICLEYLPPLLRLVPASFARGNSDARAAGRPAGRLLSSSRATRLDRTHQWIPPRSCVLAPLDPLDFPGHSDLEIFPISASQKTSKQQHLVDLRLDSNARGKYQAADPIGSRGDSCGRPSMARAGFLQALTREQLVQSWWWKTGDG</sequence>
<dbReference type="Proteomes" id="UP000298652">
    <property type="component" value="Chromosome 9"/>
</dbReference>
<gene>
    <name evidence="1" type="ORF">SEVIR_9G235600v2</name>
</gene>
<dbReference type="EMBL" id="CM016560">
    <property type="protein sequence ID" value="TKV93590.1"/>
    <property type="molecule type" value="Genomic_DNA"/>
</dbReference>
<name>A0A4U6SXE4_SETVI</name>
<proteinExistence type="predicted"/>
<accession>A0A4U6SXE4</accession>